<evidence type="ECO:0000256" key="2">
    <source>
        <dbReference type="ARBA" id="ARBA00006234"/>
    </source>
</evidence>
<feature type="binding site" evidence="17">
    <location>
        <position position="148"/>
    </location>
    <ligand>
        <name>ATP</name>
        <dbReference type="ChEBI" id="CHEBI:30616"/>
    </ligand>
</feature>
<keyword evidence="6" id="KW-0808">Transferase</keyword>
<dbReference type="Gene3D" id="1.10.510.10">
    <property type="entry name" value="Transferase(Phosphotransferase) domain 1"/>
    <property type="match status" value="1"/>
</dbReference>
<evidence type="ECO:0000256" key="14">
    <source>
        <dbReference type="ARBA" id="ARBA00047899"/>
    </source>
</evidence>
<name>A0A2I0HU95_PUNGR</name>
<comment type="caution">
    <text evidence="21">The sequence shown here is derived from an EMBL/GenBank/DDBJ whole genome shotgun (WGS) entry which is preliminary data.</text>
</comment>
<gene>
    <name evidence="21" type="ORF">CRG98_044296</name>
</gene>
<dbReference type="FunFam" id="3.30.200.20:FF:000004">
    <property type="entry name" value="Calcium-dependent protein kinase 1"/>
    <property type="match status" value="1"/>
</dbReference>
<dbReference type="InterPro" id="IPR050205">
    <property type="entry name" value="CDPK_Ser/Thr_kinases"/>
</dbReference>
<dbReference type="Gene3D" id="3.30.200.20">
    <property type="entry name" value="Phosphorylase Kinase, domain 1"/>
    <property type="match status" value="1"/>
</dbReference>
<evidence type="ECO:0000256" key="9">
    <source>
        <dbReference type="ARBA" id="ARBA00022741"/>
    </source>
</evidence>
<organism evidence="21 22">
    <name type="scientific">Punica granatum</name>
    <name type="common">Pomegranate</name>
    <dbReference type="NCBI Taxonomy" id="22663"/>
    <lineage>
        <taxon>Eukaryota</taxon>
        <taxon>Viridiplantae</taxon>
        <taxon>Streptophyta</taxon>
        <taxon>Embryophyta</taxon>
        <taxon>Tracheophyta</taxon>
        <taxon>Spermatophyta</taxon>
        <taxon>Magnoliopsida</taxon>
        <taxon>eudicotyledons</taxon>
        <taxon>Gunneridae</taxon>
        <taxon>Pentapetalae</taxon>
        <taxon>rosids</taxon>
        <taxon>malvids</taxon>
        <taxon>Myrtales</taxon>
        <taxon>Lythraceae</taxon>
        <taxon>Punica</taxon>
    </lineage>
</organism>
<dbReference type="FunFam" id="1.10.510.10:FF:000571">
    <property type="entry name" value="Maternal embryonic leucine zipper kinase"/>
    <property type="match status" value="1"/>
</dbReference>
<evidence type="ECO:0000256" key="16">
    <source>
        <dbReference type="ARBA" id="ARBA00058225"/>
    </source>
</evidence>
<evidence type="ECO:0000256" key="13">
    <source>
        <dbReference type="ARBA" id="ARBA00024334"/>
    </source>
</evidence>
<evidence type="ECO:0000256" key="4">
    <source>
        <dbReference type="ARBA" id="ARBA00022527"/>
    </source>
</evidence>
<evidence type="ECO:0000256" key="7">
    <source>
        <dbReference type="ARBA" id="ARBA00022723"/>
    </source>
</evidence>
<comment type="similarity">
    <text evidence="2">Belongs to the protein kinase superfamily. CAMK Ser/Thr protein kinase family. SNF1 subfamily.</text>
</comment>
<dbReference type="PROSITE" id="PS50011">
    <property type="entry name" value="PROTEIN_KINASE_DOM"/>
    <property type="match status" value="1"/>
</dbReference>
<comment type="similarity">
    <text evidence="13">Belongs to the protein kinase superfamily. Ser/Thr protein kinase family. CDPK subfamily.</text>
</comment>
<comment type="catalytic activity">
    <reaction evidence="14">
        <text>L-threonyl-[protein] + ATP = O-phospho-L-threonyl-[protein] + ADP + H(+)</text>
        <dbReference type="Rhea" id="RHEA:46608"/>
        <dbReference type="Rhea" id="RHEA-COMP:11060"/>
        <dbReference type="Rhea" id="RHEA-COMP:11605"/>
        <dbReference type="ChEBI" id="CHEBI:15378"/>
        <dbReference type="ChEBI" id="CHEBI:30013"/>
        <dbReference type="ChEBI" id="CHEBI:30616"/>
        <dbReference type="ChEBI" id="CHEBI:61977"/>
        <dbReference type="ChEBI" id="CHEBI:456216"/>
        <dbReference type="EC" id="2.7.11.1"/>
    </reaction>
</comment>
<dbReference type="CDD" id="cd05117">
    <property type="entry name" value="STKc_CAMK"/>
    <property type="match status" value="1"/>
</dbReference>
<keyword evidence="8" id="KW-0677">Repeat</keyword>
<feature type="domain" description="Protein kinase" evidence="20">
    <location>
        <begin position="119"/>
        <end position="321"/>
    </location>
</feature>
<dbReference type="SMART" id="SM00220">
    <property type="entry name" value="S_TKc"/>
    <property type="match status" value="1"/>
</dbReference>
<keyword evidence="10" id="KW-0418">Kinase</keyword>
<accession>A0A2I0HU95</accession>
<keyword evidence="12 17" id="KW-0067">ATP-binding</keyword>
<evidence type="ECO:0000256" key="10">
    <source>
        <dbReference type="ARBA" id="ARBA00022777"/>
    </source>
</evidence>
<comment type="catalytic activity">
    <reaction evidence="15">
        <text>L-seryl-[protein] + ATP = O-phospho-L-seryl-[protein] + ADP + H(+)</text>
        <dbReference type="Rhea" id="RHEA:17989"/>
        <dbReference type="Rhea" id="RHEA-COMP:9863"/>
        <dbReference type="Rhea" id="RHEA-COMP:11604"/>
        <dbReference type="ChEBI" id="CHEBI:15378"/>
        <dbReference type="ChEBI" id="CHEBI:29999"/>
        <dbReference type="ChEBI" id="CHEBI:30616"/>
        <dbReference type="ChEBI" id="CHEBI:83421"/>
        <dbReference type="ChEBI" id="CHEBI:456216"/>
        <dbReference type="EC" id="2.7.11.1"/>
    </reaction>
</comment>
<dbReference type="EC" id="2.7.11.1" evidence="3"/>
<dbReference type="GO" id="GO:0046872">
    <property type="term" value="F:metal ion binding"/>
    <property type="evidence" value="ECO:0007669"/>
    <property type="project" value="UniProtKB-KW"/>
</dbReference>
<evidence type="ECO:0000256" key="8">
    <source>
        <dbReference type="ARBA" id="ARBA00022737"/>
    </source>
</evidence>
<feature type="compositionally biased region" description="Basic and acidic residues" evidence="19">
    <location>
        <begin position="70"/>
        <end position="89"/>
    </location>
</feature>
<dbReference type="InterPro" id="IPR011009">
    <property type="entry name" value="Kinase-like_dom_sf"/>
</dbReference>
<dbReference type="PANTHER" id="PTHR24349">
    <property type="entry name" value="SERINE/THREONINE-PROTEIN KINASE"/>
    <property type="match status" value="1"/>
</dbReference>
<evidence type="ECO:0000256" key="5">
    <source>
        <dbReference type="ARBA" id="ARBA00022553"/>
    </source>
</evidence>
<evidence type="ECO:0000313" key="22">
    <source>
        <dbReference type="Proteomes" id="UP000233551"/>
    </source>
</evidence>
<dbReference type="InterPro" id="IPR017441">
    <property type="entry name" value="Protein_kinase_ATP_BS"/>
</dbReference>
<keyword evidence="4 18" id="KW-0723">Serine/threonine-protein kinase</keyword>
<evidence type="ECO:0000256" key="12">
    <source>
        <dbReference type="ARBA" id="ARBA00022840"/>
    </source>
</evidence>
<evidence type="ECO:0000256" key="19">
    <source>
        <dbReference type="SAM" id="MobiDB-lite"/>
    </source>
</evidence>
<reference evidence="21 22" key="1">
    <citation type="submission" date="2017-11" db="EMBL/GenBank/DDBJ databases">
        <title>De-novo sequencing of pomegranate (Punica granatum L.) genome.</title>
        <authorList>
            <person name="Akparov Z."/>
            <person name="Amiraslanov A."/>
            <person name="Hajiyeva S."/>
            <person name="Abbasov M."/>
            <person name="Kaur K."/>
            <person name="Hamwieh A."/>
            <person name="Solovyev V."/>
            <person name="Salamov A."/>
            <person name="Braich B."/>
            <person name="Kosarev P."/>
            <person name="Mahmoud A."/>
            <person name="Hajiyev E."/>
            <person name="Babayeva S."/>
            <person name="Izzatullayeva V."/>
            <person name="Mammadov A."/>
            <person name="Mammadov A."/>
            <person name="Sharifova S."/>
            <person name="Ojaghi J."/>
            <person name="Eynullazada K."/>
            <person name="Bayramov B."/>
            <person name="Abdulazimova A."/>
            <person name="Shahmuradov I."/>
        </authorList>
    </citation>
    <scope>NUCLEOTIDE SEQUENCE [LARGE SCALE GENOMIC DNA]</scope>
    <source>
        <strain evidence="22">cv. AG2017</strain>
        <tissue evidence="21">Leaf</tissue>
    </source>
</reference>
<keyword evidence="11" id="KW-0106">Calcium</keyword>
<evidence type="ECO:0000259" key="20">
    <source>
        <dbReference type="PROSITE" id="PS50011"/>
    </source>
</evidence>
<dbReference type="EMBL" id="PGOL01005404">
    <property type="protein sequence ID" value="PKI35282.1"/>
    <property type="molecule type" value="Genomic_DNA"/>
</dbReference>
<keyword evidence="9 17" id="KW-0547">Nucleotide-binding</keyword>
<keyword evidence="5" id="KW-0597">Phosphoprotein</keyword>
<evidence type="ECO:0000256" key="3">
    <source>
        <dbReference type="ARBA" id="ARBA00012513"/>
    </source>
</evidence>
<dbReference type="AlphaFoldDB" id="A0A2I0HU95"/>
<dbReference type="SUPFAM" id="SSF56112">
    <property type="entry name" value="Protein kinase-like (PK-like)"/>
    <property type="match status" value="1"/>
</dbReference>
<dbReference type="Pfam" id="PF00069">
    <property type="entry name" value="Pkinase"/>
    <property type="match status" value="1"/>
</dbReference>
<evidence type="ECO:0000256" key="6">
    <source>
        <dbReference type="ARBA" id="ARBA00022679"/>
    </source>
</evidence>
<dbReference type="InterPro" id="IPR000719">
    <property type="entry name" value="Prot_kinase_dom"/>
</dbReference>
<dbReference type="PROSITE" id="PS00107">
    <property type="entry name" value="PROTEIN_KINASE_ATP"/>
    <property type="match status" value="1"/>
</dbReference>
<proteinExistence type="inferred from homology"/>
<comment type="function">
    <text evidence="16">CIPK serine-threonine protein kinases interact with CBL proteins. Binding of a CBL protein to the regulatory NAF domain of CIPK protein lead to the activation of the kinase in a calcium-dependent manner.</text>
</comment>
<dbReference type="PROSITE" id="PS00108">
    <property type="entry name" value="PROTEIN_KINASE_ST"/>
    <property type="match status" value="1"/>
</dbReference>
<feature type="region of interest" description="Disordered" evidence="19">
    <location>
        <begin position="33"/>
        <end position="89"/>
    </location>
</feature>
<feature type="non-terminal residue" evidence="21">
    <location>
        <position position="321"/>
    </location>
</feature>
<evidence type="ECO:0000313" key="21">
    <source>
        <dbReference type="EMBL" id="PKI35282.1"/>
    </source>
</evidence>
<dbReference type="GO" id="GO:0005524">
    <property type="term" value="F:ATP binding"/>
    <property type="evidence" value="ECO:0007669"/>
    <property type="project" value="UniProtKB-UniRule"/>
</dbReference>
<evidence type="ECO:0000256" key="15">
    <source>
        <dbReference type="ARBA" id="ARBA00048679"/>
    </source>
</evidence>
<dbReference type="InterPro" id="IPR008271">
    <property type="entry name" value="Ser/Thr_kinase_AS"/>
</dbReference>
<protein>
    <recommendedName>
        <fullName evidence="3">non-specific serine/threonine protein kinase</fullName>
        <ecNumber evidence="3">2.7.11.1</ecNumber>
    </recommendedName>
</protein>
<dbReference type="STRING" id="22663.A0A2I0HU95"/>
<dbReference type="GO" id="GO:0004674">
    <property type="term" value="F:protein serine/threonine kinase activity"/>
    <property type="evidence" value="ECO:0007669"/>
    <property type="project" value="UniProtKB-KW"/>
</dbReference>
<comment type="similarity">
    <text evidence="1">Belongs to the protein kinase superfamily. CAMK Ser/Thr protein kinase family. CaMK subfamily.</text>
</comment>
<evidence type="ECO:0000256" key="1">
    <source>
        <dbReference type="ARBA" id="ARBA00005354"/>
    </source>
</evidence>
<sequence length="321" mass="35638">MGNNCVSSRYTDSLLQSISSSLWWTRANDGMAAQPRINNSRTMPVDEEDYPPSPPSVVAESKAPAPVKMTQEKPFKAEENRETNKLKKKSLGEWKRQPSAGLMADSVLQTKTGNLKDYYTLGRKLGHGQYGTTFLCVEKSTGKKYACKSISKRKLLTVEDLEDVRREIQIMHHISGNPNVISIKGAYEDSEAVHAVMELCSGGELFDRIVSRGHYSEKKAANLARTIVSAVEACHSLGVIHRDLKPENLLFVDEKEDSPLKAIDFGLSVFFKPGDVFTDVMGSSFYVAPEILQKRYGPEADVWSAGVIIYILLCGVPPFWA</sequence>
<dbReference type="Proteomes" id="UP000233551">
    <property type="component" value="Unassembled WGS sequence"/>
</dbReference>
<evidence type="ECO:0000256" key="17">
    <source>
        <dbReference type="PROSITE-ProRule" id="PRU10141"/>
    </source>
</evidence>
<evidence type="ECO:0000256" key="18">
    <source>
        <dbReference type="RuleBase" id="RU000304"/>
    </source>
</evidence>
<keyword evidence="22" id="KW-1185">Reference proteome</keyword>
<keyword evidence="7" id="KW-0479">Metal-binding</keyword>
<evidence type="ECO:0000256" key="11">
    <source>
        <dbReference type="ARBA" id="ARBA00022837"/>
    </source>
</evidence>